<comment type="caution">
    <text evidence="1">The sequence shown here is derived from an EMBL/GenBank/DDBJ whole genome shotgun (WGS) entry which is preliminary data.</text>
</comment>
<dbReference type="EMBL" id="JABBWD010000105">
    <property type="protein sequence ID" value="KAG1765627.1"/>
    <property type="molecule type" value="Genomic_DNA"/>
</dbReference>
<evidence type="ECO:0000313" key="2">
    <source>
        <dbReference type="Proteomes" id="UP000714275"/>
    </source>
</evidence>
<dbReference type="Pfam" id="PF14953">
    <property type="entry name" value="DUF4504"/>
    <property type="match status" value="1"/>
</dbReference>
<keyword evidence="2" id="KW-1185">Reference proteome</keyword>
<gene>
    <name evidence="1" type="ORF">EV702DRAFT_1151701</name>
</gene>
<evidence type="ECO:0000313" key="1">
    <source>
        <dbReference type="EMBL" id="KAG1765627.1"/>
    </source>
</evidence>
<accession>A0A9P7CW33</accession>
<proteinExistence type="predicted"/>
<dbReference type="InterPro" id="IPR027850">
    <property type="entry name" value="DUF4504"/>
</dbReference>
<sequence length="273" mass="30042">MMSRSFLGNKQLAHEELSAQRTLRKVRPGKLEQFSTDLCLIAHGIRSACLVDTFAVQDPISLFSRVLAGLRSKSATFADIVHWYDPSSLQSFIVNSRILRAFARTLLEDNAAVTYVLLDAYPTLLNSTPKTVLDVICSMNADMLDSQANVSFSFVDGLTQTSLVPLAATLIGYPVAYVPISADQTSFLSGQPLDVYEAIVVPATSCPPSLQCSNQSHTLLKFSCPCLLAETNRELFPERVTKRLQSQFRESLSSIGSSLMVHHHVEVMDRVAL</sequence>
<dbReference type="PANTHER" id="PTHR31366">
    <property type="entry name" value="UPF0739 PROTEIN C1ORF74"/>
    <property type="match status" value="1"/>
</dbReference>
<name>A0A9P7CW33_9AGAM</name>
<dbReference type="Proteomes" id="UP000714275">
    <property type="component" value="Unassembled WGS sequence"/>
</dbReference>
<organism evidence="1 2">
    <name type="scientific">Suillus placidus</name>
    <dbReference type="NCBI Taxonomy" id="48579"/>
    <lineage>
        <taxon>Eukaryota</taxon>
        <taxon>Fungi</taxon>
        <taxon>Dikarya</taxon>
        <taxon>Basidiomycota</taxon>
        <taxon>Agaricomycotina</taxon>
        <taxon>Agaricomycetes</taxon>
        <taxon>Agaricomycetidae</taxon>
        <taxon>Boletales</taxon>
        <taxon>Suillineae</taxon>
        <taxon>Suillaceae</taxon>
        <taxon>Suillus</taxon>
    </lineage>
</organism>
<dbReference type="PANTHER" id="PTHR31366:SF2">
    <property type="entry name" value="UPF0739 PROTEIN C1ORF74"/>
    <property type="match status" value="1"/>
</dbReference>
<protein>
    <submittedName>
        <fullName evidence="1">Uncharacterized protein</fullName>
    </submittedName>
</protein>
<dbReference type="OrthoDB" id="3267419at2759"/>
<reference evidence="1" key="1">
    <citation type="journal article" date="2020" name="New Phytol.">
        <title>Comparative genomics reveals dynamic genome evolution in host specialist ectomycorrhizal fungi.</title>
        <authorList>
            <person name="Lofgren L.A."/>
            <person name="Nguyen N.H."/>
            <person name="Vilgalys R."/>
            <person name="Ruytinx J."/>
            <person name="Liao H.L."/>
            <person name="Branco S."/>
            <person name="Kuo A."/>
            <person name="LaButti K."/>
            <person name="Lipzen A."/>
            <person name="Andreopoulos W."/>
            <person name="Pangilinan J."/>
            <person name="Riley R."/>
            <person name="Hundley H."/>
            <person name="Na H."/>
            <person name="Barry K."/>
            <person name="Grigoriev I.V."/>
            <person name="Stajich J.E."/>
            <person name="Kennedy P.G."/>
        </authorList>
    </citation>
    <scope>NUCLEOTIDE SEQUENCE</scope>
    <source>
        <strain evidence="1">DOB743</strain>
    </source>
</reference>
<dbReference type="AlphaFoldDB" id="A0A9P7CW33"/>